<reference evidence="3" key="1">
    <citation type="submission" date="2022-10" db="EMBL/GenBank/DDBJ databases">
        <title>Description of microaerobic benzene degrading bacteria.</title>
        <authorList>
            <person name="Bedics A."/>
            <person name="Tancsics A."/>
            <person name="Banerjee S."/>
        </authorList>
    </citation>
    <scope>NUCLEOTIDE SEQUENCE</scope>
    <source>
        <strain evidence="3">D2M1</strain>
    </source>
</reference>
<dbReference type="PANTHER" id="PTHR33376">
    <property type="match status" value="1"/>
</dbReference>
<name>A0ABT5S1C9_9BURK</name>
<evidence type="ECO:0000256" key="1">
    <source>
        <dbReference type="ARBA" id="ARBA00022729"/>
    </source>
</evidence>
<dbReference type="Pfam" id="PF03480">
    <property type="entry name" value="DctP"/>
    <property type="match status" value="1"/>
</dbReference>
<dbReference type="Proteomes" id="UP001148932">
    <property type="component" value="Unassembled WGS sequence"/>
</dbReference>
<dbReference type="RefSeq" id="WP_274113185.1">
    <property type="nucleotide sequence ID" value="NZ_JAPCKI010000015.1"/>
</dbReference>
<organism evidence="3 4">
    <name type="scientific">Acidovorax benzenivorans</name>
    <dbReference type="NCBI Taxonomy" id="2987520"/>
    <lineage>
        <taxon>Bacteria</taxon>
        <taxon>Pseudomonadati</taxon>
        <taxon>Pseudomonadota</taxon>
        <taxon>Betaproteobacteria</taxon>
        <taxon>Burkholderiales</taxon>
        <taxon>Comamonadaceae</taxon>
        <taxon>Acidovorax</taxon>
    </lineage>
</organism>
<protein>
    <submittedName>
        <fullName evidence="3">TRAP transporter substrate-binding protein</fullName>
    </submittedName>
</protein>
<comment type="caution">
    <text evidence="3">The sequence shown here is derived from an EMBL/GenBank/DDBJ whole genome shotgun (WGS) entry which is preliminary data.</text>
</comment>
<dbReference type="EMBL" id="JAPCKI010000015">
    <property type="protein sequence ID" value="MDD2179760.1"/>
    <property type="molecule type" value="Genomic_DNA"/>
</dbReference>
<dbReference type="InterPro" id="IPR018389">
    <property type="entry name" value="DctP_fam"/>
</dbReference>
<proteinExistence type="predicted"/>
<sequence length="321" mass="35295">MKTFVMLAAFAVAPVAHAQTQWKLATGYRAESFHTRNIVQFAQDVERASAGALRIEVHANNALFKLGDIPQAVQEGKAQAGETIMTNLVRDIPIAGADAVPFVVRSYSDARRMWDVQRPLIEVHMASKGLKALYAVPWPPQGLFSISSVRSSADFKGTRMRTYNPGTVRIAELLGATPVDVPMGEVNQALSAGKLDSMITSALTGVENQVWGQIKQFYGINAWFPKNIVFVNQQAFDALPAPTRQAVTKAAAEAETRGWALSAAVAEESVGELQRKGIKVERASAELDTELKRLGERFSREWVQSVGNEANKIFIPYYFQR</sequence>
<dbReference type="InterPro" id="IPR038404">
    <property type="entry name" value="TRAP_DctP_sf"/>
</dbReference>
<feature type="signal peptide" evidence="2">
    <location>
        <begin position="1"/>
        <end position="18"/>
    </location>
</feature>
<keyword evidence="4" id="KW-1185">Reference proteome</keyword>
<dbReference type="CDD" id="cd13602">
    <property type="entry name" value="PBP2_TRAP_BpDctp6_7"/>
    <property type="match status" value="1"/>
</dbReference>
<feature type="chain" id="PRO_5045289161" evidence="2">
    <location>
        <begin position="19"/>
        <end position="321"/>
    </location>
</feature>
<keyword evidence="1 2" id="KW-0732">Signal</keyword>
<dbReference type="PANTHER" id="PTHR33376:SF4">
    <property type="entry name" value="SIALIC ACID-BINDING PERIPLASMIC PROTEIN SIAP"/>
    <property type="match status" value="1"/>
</dbReference>
<accession>A0ABT5S1C9</accession>
<dbReference type="Gene3D" id="3.40.190.170">
    <property type="entry name" value="Bacterial extracellular solute-binding protein, family 7"/>
    <property type="match status" value="1"/>
</dbReference>
<evidence type="ECO:0000256" key="2">
    <source>
        <dbReference type="SAM" id="SignalP"/>
    </source>
</evidence>
<evidence type="ECO:0000313" key="4">
    <source>
        <dbReference type="Proteomes" id="UP001148932"/>
    </source>
</evidence>
<evidence type="ECO:0000313" key="3">
    <source>
        <dbReference type="EMBL" id="MDD2179760.1"/>
    </source>
</evidence>
<gene>
    <name evidence="3" type="ORF">OIN59_20165</name>
</gene>
<dbReference type="NCBIfam" id="NF037995">
    <property type="entry name" value="TRAP_S1"/>
    <property type="match status" value="1"/>
</dbReference>